<feature type="transmembrane region" description="Helical" evidence="1">
    <location>
        <begin position="73"/>
        <end position="93"/>
    </location>
</feature>
<keyword evidence="1" id="KW-0812">Transmembrane</keyword>
<feature type="transmembrane region" description="Helical" evidence="1">
    <location>
        <begin position="133"/>
        <end position="154"/>
    </location>
</feature>
<proteinExistence type="predicted"/>
<evidence type="ECO:0000256" key="1">
    <source>
        <dbReference type="SAM" id="Phobius"/>
    </source>
</evidence>
<evidence type="ECO:0000313" key="3">
    <source>
        <dbReference type="Proteomes" id="UP001500190"/>
    </source>
</evidence>
<evidence type="ECO:0008006" key="4">
    <source>
        <dbReference type="Google" id="ProtNLM"/>
    </source>
</evidence>
<dbReference type="EMBL" id="BAAAND010000008">
    <property type="protein sequence ID" value="GAA1594668.1"/>
    <property type="molecule type" value="Genomic_DNA"/>
</dbReference>
<keyword evidence="1" id="KW-1133">Transmembrane helix</keyword>
<gene>
    <name evidence="2" type="ORF">GCM10009742_46690</name>
</gene>
<accession>A0ABP4PZM7</accession>
<keyword evidence="1" id="KW-0472">Membrane</keyword>
<sequence length="166" mass="17330">MGGGADVVTFSRMDEPARVRQWPAYLLAVLFAGYAAGKAVRAWQGRLGFPGGPPVSAAEADRYPLDPVVAQSLASASGVLAACIVLATVTSIGRRIPRPLMLVALTALVLPVAAGGGIMALDGFIGLGVGWRWYHGVLGIACTGLSIDTAHSYLRTTGARRRRVCR</sequence>
<feature type="transmembrane region" description="Helical" evidence="1">
    <location>
        <begin position="22"/>
        <end position="40"/>
    </location>
</feature>
<organism evidence="2 3">
    <name type="scientific">Kribbella karoonensis</name>
    <dbReference type="NCBI Taxonomy" id="324851"/>
    <lineage>
        <taxon>Bacteria</taxon>
        <taxon>Bacillati</taxon>
        <taxon>Actinomycetota</taxon>
        <taxon>Actinomycetes</taxon>
        <taxon>Propionibacteriales</taxon>
        <taxon>Kribbellaceae</taxon>
        <taxon>Kribbella</taxon>
    </lineage>
</organism>
<protein>
    <recommendedName>
        <fullName evidence="4">DUF998 domain-containing protein</fullName>
    </recommendedName>
</protein>
<name>A0ABP4PZM7_9ACTN</name>
<feature type="transmembrane region" description="Helical" evidence="1">
    <location>
        <begin position="100"/>
        <end position="121"/>
    </location>
</feature>
<dbReference type="Proteomes" id="UP001500190">
    <property type="component" value="Unassembled WGS sequence"/>
</dbReference>
<evidence type="ECO:0000313" key="2">
    <source>
        <dbReference type="EMBL" id="GAA1594668.1"/>
    </source>
</evidence>
<comment type="caution">
    <text evidence="2">The sequence shown here is derived from an EMBL/GenBank/DDBJ whole genome shotgun (WGS) entry which is preliminary data.</text>
</comment>
<keyword evidence="3" id="KW-1185">Reference proteome</keyword>
<reference evidence="3" key="1">
    <citation type="journal article" date="2019" name="Int. J. Syst. Evol. Microbiol.">
        <title>The Global Catalogue of Microorganisms (GCM) 10K type strain sequencing project: providing services to taxonomists for standard genome sequencing and annotation.</title>
        <authorList>
            <consortium name="The Broad Institute Genomics Platform"/>
            <consortium name="The Broad Institute Genome Sequencing Center for Infectious Disease"/>
            <person name="Wu L."/>
            <person name="Ma J."/>
        </authorList>
    </citation>
    <scope>NUCLEOTIDE SEQUENCE [LARGE SCALE GENOMIC DNA]</scope>
    <source>
        <strain evidence="3">JCM 14304</strain>
    </source>
</reference>